<keyword evidence="4 8" id="KW-0554">One-carbon metabolism</keyword>
<proteinExistence type="inferred from homology"/>
<dbReference type="PANTHER" id="PTHR48069">
    <property type="entry name" value="DIHYDROFOLATE REDUCTASE"/>
    <property type="match status" value="1"/>
</dbReference>
<evidence type="ECO:0000313" key="11">
    <source>
        <dbReference type="EMBL" id="ANF58895.1"/>
    </source>
</evidence>
<dbReference type="GO" id="GO:0005829">
    <property type="term" value="C:cytosol"/>
    <property type="evidence" value="ECO:0007669"/>
    <property type="project" value="TreeGrafter"/>
</dbReference>
<dbReference type="SUPFAM" id="SSF53597">
    <property type="entry name" value="Dihydrofolate reductase-like"/>
    <property type="match status" value="1"/>
</dbReference>
<dbReference type="InterPro" id="IPR024072">
    <property type="entry name" value="DHFR-like_dom_sf"/>
</dbReference>
<dbReference type="GO" id="GO:0016301">
    <property type="term" value="F:kinase activity"/>
    <property type="evidence" value="ECO:0007669"/>
    <property type="project" value="UniProtKB-KW"/>
</dbReference>
<evidence type="ECO:0000256" key="6">
    <source>
        <dbReference type="ARBA" id="ARBA00023002"/>
    </source>
</evidence>
<dbReference type="PRINTS" id="PR00070">
    <property type="entry name" value="DHFR"/>
</dbReference>
<dbReference type="UniPathway" id="UPA00077">
    <property type="reaction ID" value="UER00158"/>
</dbReference>
<evidence type="ECO:0000256" key="5">
    <source>
        <dbReference type="ARBA" id="ARBA00022857"/>
    </source>
</evidence>
<comment type="pathway">
    <text evidence="1 8">Cofactor biosynthesis; tetrahydrofolate biosynthesis; 5,6,7,8-tetrahydrofolate from 7,8-dihydrofolate: step 1/1.</text>
</comment>
<keyword evidence="12" id="KW-1185">Reference proteome</keyword>
<keyword evidence="6 8" id="KW-0560">Oxidoreductase</keyword>
<dbReference type="Pfam" id="PF00186">
    <property type="entry name" value="DHFR_1"/>
    <property type="match status" value="1"/>
</dbReference>
<organism evidence="11 12">
    <name type="scientific">Halotalea alkalilenta</name>
    <dbReference type="NCBI Taxonomy" id="376489"/>
    <lineage>
        <taxon>Bacteria</taxon>
        <taxon>Pseudomonadati</taxon>
        <taxon>Pseudomonadota</taxon>
        <taxon>Gammaproteobacteria</taxon>
        <taxon>Oceanospirillales</taxon>
        <taxon>Halomonadaceae</taxon>
        <taxon>Halotalea</taxon>
    </lineage>
</organism>
<name>A0A172YIL2_9GAMM</name>
<accession>A0A172YIL2</accession>
<dbReference type="CDD" id="cd00209">
    <property type="entry name" value="DHFR"/>
    <property type="match status" value="1"/>
</dbReference>
<dbReference type="PANTHER" id="PTHR48069:SF3">
    <property type="entry name" value="DIHYDROFOLATE REDUCTASE"/>
    <property type="match status" value="1"/>
</dbReference>
<dbReference type="FunFam" id="3.40.430.10:FF:000001">
    <property type="entry name" value="Dihydrofolate reductase"/>
    <property type="match status" value="1"/>
</dbReference>
<evidence type="ECO:0000259" key="10">
    <source>
        <dbReference type="PROSITE" id="PS51330"/>
    </source>
</evidence>
<dbReference type="AlphaFoldDB" id="A0A172YIL2"/>
<dbReference type="KEGG" id="haa:A5892_16645"/>
<keyword evidence="11" id="KW-0808">Transferase</keyword>
<dbReference type="Gene3D" id="3.40.430.10">
    <property type="entry name" value="Dihydrofolate Reductase, subunit A"/>
    <property type="match status" value="1"/>
</dbReference>
<evidence type="ECO:0000256" key="4">
    <source>
        <dbReference type="ARBA" id="ARBA00022563"/>
    </source>
</evidence>
<dbReference type="EC" id="1.5.1.3" evidence="3 8"/>
<dbReference type="RefSeq" id="WP_064123749.1">
    <property type="nucleotide sequence ID" value="NZ_CP015243.1"/>
</dbReference>
<dbReference type="PIRSF" id="PIRSF000194">
    <property type="entry name" value="DHFR"/>
    <property type="match status" value="1"/>
</dbReference>
<comment type="function">
    <text evidence="7 8">Key enzyme in folate metabolism. Catalyzes an essential reaction for de novo glycine and purine synthesis, and for DNA precursor synthesis.</text>
</comment>
<dbReference type="InterPro" id="IPR001796">
    <property type="entry name" value="DHFR_dom"/>
</dbReference>
<evidence type="ECO:0000256" key="9">
    <source>
        <dbReference type="RuleBase" id="RU004474"/>
    </source>
</evidence>
<protein>
    <recommendedName>
        <fullName evidence="3 8">Dihydrofolate reductase</fullName>
        <ecNumber evidence="3 8">1.5.1.3</ecNumber>
    </recommendedName>
</protein>
<dbReference type="EMBL" id="CP015243">
    <property type="protein sequence ID" value="ANF58895.1"/>
    <property type="molecule type" value="Genomic_DNA"/>
</dbReference>
<dbReference type="STRING" id="376489.A5892_16645"/>
<sequence>MSATRIAMIAALSRNRVIGVDGKLPWYLPEDLRFFKRMTSGKPLIMGRATFDSIGRPLPNRLNLVVTRDPGFSHPGVRVCSSLTDALEAAEHQALLDGVEELMVIGGGQIYAQALGRASRLYLTEVDVEIEGDTFFPILDANEWEERERVEGSPDGGQPAYRFVTLRRCAPKVNE</sequence>
<dbReference type="Proteomes" id="UP000077875">
    <property type="component" value="Chromosome"/>
</dbReference>
<evidence type="ECO:0000256" key="1">
    <source>
        <dbReference type="ARBA" id="ARBA00004903"/>
    </source>
</evidence>
<comment type="catalytic activity">
    <reaction evidence="8">
        <text>(6S)-5,6,7,8-tetrahydrofolate + NADP(+) = 7,8-dihydrofolate + NADPH + H(+)</text>
        <dbReference type="Rhea" id="RHEA:15009"/>
        <dbReference type="ChEBI" id="CHEBI:15378"/>
        <dbReference type="ChEBI" id="CHEBI:57451"/>
        <dbReference type="ChEBI" id="CHEBI:57453"/>
        <dbReference type="ChEBI" id="CHEBI:57783"/>
        <dbReference type="ChEBI" id="CHEBI:58349"/>
        <dbReference type="EC" id="1.5.1.3"/>
    </reaction>
</comment>
<keyword evidence="11" id="KW-0418">Kinase</keyword>
<evidence type="ECO:0000256" key="8">
    <source>
        <dbReference type="PIRNR" id="PIRNR000194"/>
    </source>
</evidence>
<keyword evidence="5 8" id="KW-0521">NADP</keyword>
<reference evidence="11 12" key="1">
    <citation type="submission" date="2016-04" db="EMBL/GenBank/DDBJ databases">
        <title>Complete Genome Sequence of Halotalea alkalilenta IHB B 13600.</title>
        <authorList>
            <person name="Swarnkar M.K."/>
            <person name="Sharma A."/>
            <person name="Kaushal K."/>
            <person name="Soni R."/>
            <person name="Rana S."/>
            <person name="Singh A.K."/>
            <person name="Gulati A."/>
        </authorList>
    </citation>
    <scope>NUCLEOTIDE SEQUENCE [LARGE SCALE GENOMIC DNA]</scope>
    <source>
        <strain evidence="11 12">IHB B 13600</strain>
    </source>
</reference>
<dbReference type="GO" id="GO:0006730">
    <property type="term" value="P:one-carbon metabolic process"/>
    <property type="evidence" value="ECO:0007669"/>
    <property type="project" value="UniProtKB-KW"/>
</dbReference>
<dbReference type="GO" id="GO:0046655">
    <property type="term" value="P:folic acid metabolic process"/>
    <property type="evidence" value="ECO:0007669"/>
    <property type="project" value="TreeGrafter"/>
</dbReference>
<dbReference type="PROSITE" id="PS51330">
    <property type="entry name" value="DHFR_2"/>
    <property type="match status" value="1"/>
</dbReference>
<dbReference type="PROSITE" id="PS00075">
    <property type="entry name" value="DHFR_1"/>
    <property type="match status" value="1"/>
</dbReference>
<dbReference type="InterPro" id="IPR017925">
    <property type="entry name" value="DHFR_CS"/>
</dbReference>
<dbReference type="GO" id="GO:0046452">
    <property type="term" value="P:dihydrofolate metabolic process"/>
    <property type="evidence" value="ECO:0007669"/>
    <property type="project" value="TreeGrafter"/>
</dbReference>
<evidence type="ECO:0000313" key="12">
    <source>
        <dbReference type="Proteomes" id="UP000077875"/>
    </source>
</evidence>
<comment type="similarity">
    <text evidence="2 8 9">Belongs to the dihydrofolate reductase family.</text>
</comment>
<evidence type="ECO:0000256" key="7">
    <source>
        <dbReference type="ARBA" id="ARBA00025067"/>
    </source>
</evidence>
<dbReference type="GO" id="GO:0046654">
    <property type="term" value="P:tetrahydrofolate biosynthetic process"/>
    <property type="evidence" value="ECO:0007669"/>
    <property type="project" value="UniProtKB-UniPathway"/>
</dbReference>
<dbReference type="GO" id="GO:0004146">
    <property type="term" value="F:dihydrofolate reductase activity"/>
    <property type="evidence" value="ECO:0007669"/>
    <property type="project" value="UniProtKB-EC"/>
</dbReference>
<feature type="domain" description="DHFR" evidence="10">
    <location>
        <begin position="5"/>
        <end position="168"/>
    </location>
</feature>
<dbReference type="GO" id="GO:0070401">
    <property type="term" value="F:NADP+ binding"/>
    <property type="evidence" value="ECO:0007669"/>
    <property type="project" value="UniProtKB-ARBA"/>
</dbReference>
<evidence type="ECO:0000256" key="2">
    <source>
        <dbReference type="ARBA" id="ARBA00009539"/>
    </source>
</evidence>
<dbReference type="InterPro" id="IPR012259">
    <property type="entry name" value="DHFR"/>
</dbReference>
<gene>
    <name evidence="11" type="ORF">A5892_16645</name>
</gene>
<evidence type="ECO:0000256" key="3">
    <source>
        <dbReference type="ARBA" id="ARBA00012856"/>
    </source>
</evidence>